<dbReference type="EC" id="1.1.1.88" evidence="3"/>
<dbReference type="Pfam" id="PF00368">
    <property type="entry name" value="HMG-CoA_red"/>
    <property type="match status" value="1"/>
</dbReference>
<dbReference type="OrthoDB" id="9764892at2"/>
<dbReference type="PANTHER" id="PTHR10572">
    <property type="entry name" value="3-HYDROXY-3-METHYLGLUTARYL-COENZYME A REDUCTASE"/>
    <property type="match status" value="1"/>
</dbReference>
<evidence type="ECO:0000256" key="2">
    <source>
        <dbReference type="ARBA" id="ARBA00023002"/>
    </source>
</evidence>
<dbReference type="GO" id="GO:0015936">
    <property type="term" value="P:coenzyme A metabolic process"/>
    <property type="evidence" value="ECO:0007669"/>
    <property type="project" value="InterPro"/>
</dbReference>
<dbReference type="NCBIfam" id="TIGR00532">
    <property type="entry name" value="HMG_CoA_R_NAD"/>
    <property type="match status" value="1"/>
</dbReference>
<dbReference type="Gene3D" id="3.90.770.10">
    <property type="entry name" value="3-hydroxy-3-methylglutaryl-coenzyme A Reductase, Chain A, domain 2"/>
    <property type="match status" value="2"/>
</dbReference>
<comment type="similarity">
    <text evidence="1 3">Belongs to the HMG-CoA reductase family.</text>
</comment>
<keyword evidence="2 3" id="KW-0560">Oxidoreductase</keyword>
<dbReference type="SUPFAM" id="SSF55035">
    <property type="entry name" value="NAD-binding domain of HMG-CoA reductase"/>
    <property type="match status" value="1"/>
</dbReference>
<dbReference type="GO" id="GO:0004420">
    <property type="term" value="F:hydroxymethylglutaryl-CoA reductase (NADPH) activity"/>
    <property type="evidence" value="ECO:0007669"/>
    <property type="project" value="InterPro"/>
</dbReference>
<protein>
    <recommendedName>
        <fullName evidence="3">3-hydroxy-3-methylglutaryl coenzyme A reductase</fullName>
        <shortName evidence="3">HMG-CoA reductase</shortName>
        <ecNumber evidence="3">1.1.1.88</ecNumber>
    </recommendedName>
</protein>
<gene>
    <name evidence="4" type="ORF">DCC39_13660</name>
</gene>
<evidence type="ECO:0000313" key="5">
    <source>
        <dbReference type="Proteomes" id="UP000245998"/>
    </source>
</evidence>
<dbReference type="InterPro" id="IPR023074">
    <property type="entry name" value="HMG_CoA_Rdtase_cat_sf"/>
</dbReference>
<dbReference type="Proteomes" id="UP000245998">
    <property type="component" value="Unassembled WGS sequence"/>
</dbReference>
<sequence>MSPFNKVEFKETKLREDFMKGSRVKGFYQLSVEERVNLIAKDVGLTHDEVNILSNGMSLDLADAMVENVIGQISIPLGVAANFKVNGKDVFIPMATEEPSVIAAASNAARAAYDLGGIYTATSGTIMRGQIQVLDICDPYAARARVYENKEEIIEQCNLKDPTLVSLGGGVKDIEVHLINTVKETMLVIHLIVDTKDAMGANAVNTMAEYVSPFIEKMTGGRVVLRIITNLADKRVVRARGVFSSEMLGGEEIVKNIVSAFEFADADPYRAATHNKGVMNGITSVVLATGNDTRAVEAGAHAYASRTGRYRSLTTWELNKEGNLVGTLEVPMAVGIIGGATKTHPVAQVALKIMGVKTAEELAGMIAAVGLTENAASLRALSAEGIQTGHMRLHAKNLAIMAGAKGDLIEKVVQKAIEEKDFRYDRILEITNSLK</sequence>
<dbReference type="PRINTS" id="PR00071">
    <property type="entry name" value="HMGCOARDTASE"/>
</dbReference>
<comment type="pathway">
    <text evidence="3">Metabolic intermediate metabolism; (R)-mevalonate degradation; (S)-3-hydroxy-3-methylglutaryl-CoA from (R)-mevalonate: step 1/1.</text>
</comment>
<dbReference type="AlphaFoldDB" id="A0A2U1JW97"/>
<dbReference type="Gene3D" id="1.10.8.660">
    <property type="match status" value="1"/>
</dbReference>
<accession>A0A2U1JW97</accession>
<dbReference type="PROSITE" id="PS00318">
    <property type="entry name" value="HMG_COA_REDUCTASE_2"/>
    <property type="match status" value="1"/>
</dbReference>
<dbReference type="InterPro" id="IPR009029">
    <property type="entry name" value="HMG_CoA_Rdtase_sub-bd_dom_sf"/>
</dbReference>
<dbReference type="PROSITE" id="PS00066">
    <property type="entry name" value="HMG_COA_REDUCTASE_1"/>
    <property type="match status" value="1"/>
</dbReference>
<dbReference type="InterPro" id="IPR023076">
    <property type="entry name" value="HMG_CoA_Rdtase_CS"/>
</dbReference>
<evidence type="ECO:0000256" key="1">
    <source>
        <dbReference type="ARBA" id="ARBA00007661"/>
    </source>
</evidence>
<dbReference type="PROSITE" id="PS50065">
    <property type="entry name" value="HMG_COA_REDUCTASE_4"/>
    <property type="match status" value="1"/>
</dbReference>
<comment type="caution">
    <text evidence="4">The sequence shown here is derived from an EMBL/GenBank/DDBJ whole genome shotgun (WGS) entry which is preliminary data.</text>
</comment>
<dbReference type="GO" id="GO:0140643">
    <property type="term" value="F:hydroxymethylglutaryl-CoA reductase (NADH) activity"/>
    <property type="evidence" value="ECO:0007669"/>
    <property type="project" value="UniProtKB-EC"/>
</dbReference>
<dbReference type="InterPro" id="IPR004553">
    <property type="entry name" value="HMG_CoA_Rdtase_bac-typ"/>
</dbReference>
<organism evidence="4 5">
    <name type="scientific">Pueribacillus theae</name>
    <dbReference type="NCBI Taxonomy" id="2171751"/>
    <lineage>
        <taxon>Bacteria</taxon>
        <taxon>Bacillati</taxon>
        <taxon>Bacillota</taxon>
        <taxon>Bacilli</taxon>
        <taxon>Bacillales</taxon>
        <taxon>Bacillaceae</taxon>
        <taxon>Pueribacillus</taxon>
    </lineage>
</organism>
<proteinExistence type="inferred from homology"/>
<dbReference type="RefSeq" id="WP_116555456.1">
    <property type="nucleotide sequence ID" value="NZ_QCZG01000031.1"/>
</dbReference>
<comment type="catalytic activity">
    <reaction evidence="3">
        <text>(R)-mevalonate + 2 NAD(+) + CoA = (3S)-3-hydroxy-3-methylglutaryl-CoA + 2 NADH + 2 H(+)</text>
        <dbReference type="Rhea" id="RHEA:14833"/>
        <dbReference type="ChEBI" id="CHEBI:15378"/>
        <dbReference type="ChEBI" id="CHEBI:36464"/>
        <dbReference type="ChEBI" id="CHEBI:43074"/>
        <dbReference type="ChEBI" id="CHEBI:57287"/>
        <dbReference type="ChEBI" id="CHEBI:57540"/>
        <dbReference type="ChEBI" id="CHEBI:57945"/>
        <dbReference type="EC" id="1.1.1.88"/>
    </reaction>
</comment>
<reference evidence="4 5" key="1">
    <citation type="submission" date="2018-04" db="EMBL/GenBank/DDBJ databases">
        <title>Camelliibacillus theae gen. nov., sp. nov., isolated from Pu'er tea.</title>
        <authorList>
            <person name="Niu L."/>
        </authorList>
    </citation>
    <scope>NUCLEOTIDE SEQUENCE [LARGE SCALE GENOMIC DNA]</scope>
    <source>
        <strain evidence="4 5">T8</strain>
    </source>
</reference>
<dbReference type="UniPathway" id="UPA00257">
    <property type="reaction ID" value="UER00367"/>
</dbReference>
<dbReference type="PANTHER" id="PTHR10572:SF24">
    <property type="entry name" value="3-HYDROXY-3-METHYLGLUTARYL-COENZYME A REDUCTASE"/>
    <property type="match status" value="1"/>
</dbReference>
<dbReference type="InterPro" id="IPR002202">
    <property type="entry name" value="HMG_CoA_Rdtase"/>
</dbReference>
<dbReference type="CDD" id="cd00644">
    <property type="entry name" value="HMG-CoA_reductase_classII"/>
    <property type="match status" value="1"/>
</dbReference>
<keyword evidence="3" id="KW-0520">NAD</keyword>
<evidence type="ECO:0000313" key="4">
    <source>
        <dbReference type="EMBL" id="PWA09224.1"/>
    </source>
</evidence>
<dbReference type="EMBL" id="QCZG01000031">
    <property type="protein sequence ID" value="PWA09224.1"/>
    <property type="molecule type" value="Genomic_DNA"/>
</dbReference>
<dbReference type="InterPro" id="IPR009023">
    <property type="entry name" value="HMG_CoA_Rdtase_NAD(P)-bd_sf"/>
</dbReference>
<dbReference type="SUPFAM" id="SSF56542">
    <property type="entry name" value="Substrate-binding domain of HMG-CoA reductase"/>
    <property type="match status" value="1"/>
</dbReference>
<name>A0A2U1JW97_9BACI</name>
<keyword evidence="5" id="KW-1185">Reference proteome</keyword>
<evidence type="ECO:0000256" key="3">
    <source>
        <dbReference type="RuleBase" id="RU361219"/>
    </source>
</evidence>